<gene>
    <name evidence="3" type="ORF">ACFSBH_06285</name>
</gene>
<dbReference type="InterPro" id="IPR018778">
    <property type="entry name" value="T7SS_EssB"/>
</dbReference>
<dbReference type="Pfam" id="PF10140">
    <property type="entry name" value="YukC"/>
    <property type="match status" value="1"/>
</dbReference>
<feature type="coiled-coil region" evidence="1">
    <location>
        <begin position="234"/>
        <end position="268"/>
    </location>
</feature>
<reference evidence="4" key="1">
    <citation type="journal article" date="2019" name="Int. J. Syst. Evol. Microbiol.">
        <title>The Global Catalogue of Microorganisms (GCM) 10K type strain sequencing project: providing services to taxonomists for standard genome sequencing and annotation.</title>
        <authorList>
            <consortium name="The Broad Institute Genomics Platform"/>
            <consortium name="The Broad Institute Genome Sequencing Center for Infectious Disease"/>
            <person name="Wu L."/>
            <person name="Ma J."/>
        </authorList>
    </citation>
    <scope>NUCLEOTIDE SEQUENCE [LARGE SCALE GENOMIC DNA]</scope>
    <source>
        <strain evidence="4">CGMCC 1.12376</strain>
    </source>
</reference>
<keyword evidence="1" id="KW-0175">Coiled coil</keyword>
<protein>
    <submittedName>
        <fullName evidence="3">Type VII secretion protein EssB/YukC</fullName>
    </submittedName>
</protein>
<accession>A0ABW4HNR5</accession>
<feature type="coiled-coil region" evidence="1">
    <location>
        <begin position="398"/>
        <end position="446"/>
    </location>
</feature>
<keyword evidence="2" id="KW-0812">Transmembrane</keyword>
<evidence type="ECO:0000313" key="3">
    <source>
        <dbReference type="EMBL" id="MFD1607253.1"/>
    </source>
</evidence>
<comment type="caution">
    <text evidence="3">The sequence shown here is derived from an EMBL/GenBank/DDBJ whole genome shotgun (WGS) entry which is preliminary data.</text>
</comment>
<keyword evidence="2" id="KW-0472">Membrane</keyword>
<evidence type="ECO:0000256" key="1">
    <source>
        <dbReference type="SAM" id="Coils"/>
    </source>
</evidence>
<feature type="transmembrane region" description="Helical" evidence="2">
    <location>
        <begin position="207"/>
        <end position="225"/>
    </location>
</feature>
<evidence type="ECO:0000313" key="4">
    <source>
        <dbReference type="Proteomes" id="UP001597221"/>
    </source>
</evidence>
<dbReference type="Gene3D" id="1.10.510.10">
    <property type="entry name" value="Transferase(Phosphotransferase) domain 1"/>
    <property type="match status" value="1"/>
</dbReference>
<name>A0ABW4HNR5_9BACI</name>
<proteinExistence type="predicted"/>
<organism evidence="3 4">
    <name type="scientific">Oceanobacillus luteolus</name>
    <dbReference type="NCBI Taxonomy" id="1274358"/>
    <lineage>
        <taxon>Bacteria</taxon>
        <taxon>Bacillati</taxon>
        <taxon>Bacillota</taxon>
        <taxon>Bacilli</taxon>
        <taxon>Bacillales</taxon>
        <taxon>Bacillaceae</taxon>
        <taxon>Oceanobacillus</taxon>
    </lineage>
</organism>
<dbReference type="RefSeq" id="WP_251512017.1">
    <property type="nucleotide sequence ID" value="NZ_JAMBON010000003.1"/>
</dbReference>
<dbReference type="EMBL" id="JBHUDE010000033">
    <property type="protein sequence ID" value="MFD1607253.1"/>
    <property type="molecule type" value="Genomic_DNA"/>
</dbReference>
<dbReference type="Proteomes" id="UP001597221">
    <property type="component" value="Unassembled WGS sequence"/>
</dbReference>
<evidence type="ECO:0000256" key="2">
    <source>
        <dbReference type="SAM" id="Phobius"/>
    </source>
</evidence>
<keyword evidence="2" id="KW-1133">Transmembrane helix</keyword>
<sequence>MEDTQRSKQGYITEDNEKVIYQIDKEYTNLIDADQLNELKKTDPLFFHFLNGQESKHHVHIYYEKESGYQSIINFTEANQEIKRKIAIGLLSVEKLIGTQYTTFLHPTNIYADAEGNVKLAHRGIRSVFPTEELTVPQLLSDLKRIIILLFSSTRFSEVSDWKNLKKGNPFLEKIYRASSIHDLRQILQAEETPAAAKEVQLPNKQLLSGVLIGLIAGVLLIYLFQVMPMTQAADVQMDRKTSLEDENNQLKEVNAELEEELEHSDIMNEAFEHVIHGDTEEAINLLESAAYLEDHAEAILFEQYLLLNTQESLKKAVNMGMDDPISLVEELRSLKTKEAKAAILSIESSLPEVIIEQAWINGAYDKVIDTYTSLKDNDRAKYLAAYSYIEQGNYKKAMQLGEELENKNVQIESLKLQIKEIKKDKDLDESEIEEQVEELEEMIEELE</sequence>
<keyword evidence="4" id="KW-1185">Reference proteome</keyword>